<evidence type="ECO:0000256" key="2">
    <source>
        <dbReference type="ARBA" id="ARBA00022723"/>
    </source>
</evidence>
<dbReference type="Proteomes" id="UP000033115">
    <property type="component" value="Chromosome"/>
</dbReference>
<gene>
    <name evidence="7" type="ORF">CSCA_1149</name>
</gene>
<dbReference type="Gene3D" id="1.10.1060.10">
    <property type="entry name" value="Alpha-helical ferredoxin"/>
    <property type="match status" value="1"/>
</dbReference>
<dbReference type="GO" id="GO:0005886">
    <property type="term" value="C:plasma membrane"/>
    <property type="evidence" value="ECO:0007669"/>
    <property type="project" value="TreeGrafter"/>
</dbReference>
<evidence type="ECO:0000256" key="3">
    <source>
        <dbReference type="ARBA" id="ARBA00023002"/>
    </source>
</evidence>
<evidence type="ECO:0000313" key="7">
    <source>
        <dbReference type="EMBL" id="AKA68274.1"/>
    </source>
</evidence>
<keyword evidence="2" id="KW-0479">Metal-binding</keyword>
<name>A0A0E3JXL2_CLOSL</name>
<dbReference type="InterPro" id="IPR051460">
    <property type="entry name" value="HdrC_iron-sulfur_subunit"/>
</dbReference>
<dbReference type="Pfam" id="PF02754">
    <property type="entry name" value="CCG"/>
    <property type="match status" value="2"/>
</dbReference>
<dbReference type="AlphaFoldDB" id="A0A0E3JXL2"/>
<dbReference type="InterPro" id="IPR009051">
    <property type="entry name" value="Helical_ferredxn"/>
</dbReference>
<keyword evidence="8" id="KW-1185">Reference proteome</keyword>
<dbReference type="EMBL" id="CP009933">
    <property type="protein sequence ID" value="AKA68274.1"/>
    <property type="molecule type" value="Genomic_DNA"/>
</dbReference>
<dbReference type="KEGG" id="csq:CSCA_1149"/>
<dbReference type="PROSITE" id="PS51379">
    <property type="entry name" value="4FE4S_FER_2"/>
    <property type="match status" value="2"/>
</dbReference>
<dbReference type="InterPro" id="IPR017896">
    <property type="entry name" value="4Fe4S_Fe-S-bd"/>
</dbReference>
<dbReference type="SUPFAM" id="SSF46548">
    <property type="entry name" value="alpha-helical ferredoxin"/>
    <property type="match status" value="1"/>
</dbReference>
<dbReference type="Pfam" id="PF13183">
    <property type="entry name" value="Fer4_8"/>
    <property type="match status" value="1"/>
</dbReference>
<keyword evidence="3" id="KW-0560">Oxidoreductase</keyword>
<evidence type="ECO:0000259" key="6">
    <source>
        <dbReference type="PROSITE" id="PS51379"/>
    </source>
</evidence>
<dbReference type="InterPro" id="IPR004017">
    <property type="entry name" value="Cys_rich_dom"/>
</dbReference>
<dbReference type="HOGENOM" id="CLU_023081_3_0_9"/>
<dbReference type="GO" id="GO:0016491">
    <property type="term" value="F:oxidoreductase activity"/>
    <property type="evidence" value="ECO:0007669"/>
    <property type="project" value="UniProtKB-KW"/>
</dbReference>
<proteinExistence type="predicted"/>
<evidence type="ECO:0000256" key="4">
    <source>
        <dbReference type="ARBA" id="ARBA00023004"/>
    </source>
</evidence>
<organism evidence="7 8">
    <name type="scientific">Clostridium scatologenes</name>
    <dbReference type="NCBI Taxonomy" id="1548"/>
    <lineage>
        <taxon>Bacteria</taxon>
        <taxon>Bacillati</taxon>
        <taxon>Bacillota</taxon>
        <taxon>Clostridia</taxon>
        <taxon>Eubacteriales</taxon>
        <taxon>Clostridiaceae</taxon>
        <taxon>Clostridium</taxon>
    </lineage>
</organism>
<keyword evidence="5" id="KW-0411">Iron-sulfur</keyword>
<feature type="domain" description="4Fe-4S ferredoxin-type" evidence="6">
    <location>
        <begin position="12"/>
        <end position="42"/>
    </location>
</feature>
<dbReference type="GO" id="GO:0051539">
    <property type="term" value="F:4 iron, 4 sulfur cluster binding"/>
    <property type="evidence" value="ECO:0007669"/>
    <property type="project" value="UniProtKB-KW"/>
</dbReference>
<dbReference type="GO" id="GO:0046872">
    <property type="term" value="F:metal ion binding"/>
    <property type="evidence" value="ECO:0007669"/>
    <property type="project" value="UniProtKB-KW"/>
</dbReference>
<evidence type="ECO:0000256" key="1">
    <source>
        <dbReference type="ARBA" id="ARBA00022485"/>
    </source>
</evidence>
<dbReference type="PROSITE" id="PS00198">
    <property type="entry name" value="4FE4S_FER_1"/>
    <property type="match status" value="1"/>
</dbReference>
<keyword evidence="1" id="KW-0004">4Fe-4S</keyword>
<dbReference type="PANTHER" id="PTHR43255">
    <property type="entry name" value="IRON-SULFUR-BINDING OXIDOREDUCTASE FADF-RELATED-RELATED"/>
    <property type="match status" value="1"/>
</dbReference>
<evidence type="ECO:0000313" key="8">
    <source>
        <dbReference type="Proteomes" id="UP000033115"/>
    </source>
</evidence>
<dbReference type="InterPro" id="IPR017900">
    <property type="entry name" value="4Fe4S_Fe_S_CS"/>
</dbReference>
<keyword evidence="4" id="KW-0408">Iron</keyword>
<protein>
    <recommendedName>
        <fullName evidence="6">4Fe-4S ferredoxin-type domain-containing protein</fullName>
    </recommendedName>
</protein>
<sequence length="380" mass="43267">MSNFTYSNEFNNKAKEFSESCINCKACVKECEMLSNFKINPKEFFDIDINMVNTDPNIPYSCNTCGTCIKVCPKGLKLEELFVDMRKEHIRHNEGISPMKGHKSIEFHQAFSFSKMFNTSVPDMKAGYTKRVFIPGCSLSSYRPELVGKTLEYLQEKLPGTGAILKCCGKPTLSLGQEEKFHQRYSELQKEIDKLGAEEVITACENCYITMSKFSPKQKVRSLWTVIPELGLYDEMKGKGKSSNITFSIHDACPTRNNSDIHEGVRWIINELGYKFKETEYSKENTRCCGFGGMVVPANPKFSQEVIKKSAGNLGDYVITYCASCREAMAIGRKKSFHILDLMFDDSYTTNSNIPILKKSFLQNWTSRYKCKQILKHKGN</sequence>
<accession>A0A0E3JXL2</accession>
<dbReference type="RefSeq" id="WP_029159753.1">
    <property type="nucleotide sequence ID" value="NZ_CP009933.1"/>
</dbReference>
<dbReference type="PANTHER" id="PTHR43255:SF1">
    <property type="entry name" value="IRON-SULFUR-BINDING OXIDOREDUCTASE FADF-RELATED"/>
    <property type="match status" value="1"/>
</dbReference>
<dbReference type="STRING" id="1548.CSCA_1149"/>
<reference evidence="7 8" key="1">
    <citation type="journal article" date="2015" name="J. Biotechnol.">
        <title>Complete genome sequence of a malodorant-producing acetogen, Clostridium scatologenes ATCC 25775(T).</title>
        <authorList>
            <person name="Zhu Z."/>
            <person name="Guo T."/>
            <person name="Zheng H."/>
            <person name="Song T."/>
            <person name="Ouyang P."/>
            <person name="Xie J."/>
        </authorList>
    </citation>
    <scope>NUCLEOTIDE SEQUENCE [LARGE SCALE GENOMIC DNA]</scope>
    <source>
        <strain evidence="7 8">ATCC 25775</strain>
    </source>
</reference>
<evidence type="ECO:0000256" key="5">
    <source>
        <dbReference type="ARBA" id="ARBA00023014"/>
    </source>
</evidence>
<feature type="domain" description="4Fe-4S ferredoxin-type" evidence="6">
    <location>
        <begin position="50"/>
        <end position="81"/>
    </location>
</feature>